<name>A0A919VZR8_9ACTN</name>
<dbReference type="AlphaFoldDB" id="A0A919VZR8"/>
<gene>
    <name evidence="2" type="ORF">Ato02nite_022300</name>
</gene>
<dbReference type="NCBIfam" id="TIGR03816">
    <property type="entry name" value="tadE_like_DECH"/>
    <property type="match status" value="1"/>
</dbReference>
<sequence>MRRADRDRGAATVFVLAIGLTLVAAGLAGASVGTARVGRHQARSAADLGALAGAPEAIFGRPAVCDRAGHFVSANGGEMTLCVVEGLEVTVRAEVEVHPVPGMTRHATAESRAGPIYVPVE</sequence>
<accession>A0A919VZR8</accession>
<evidence type="ECO:0000259" key="1">
    <source>
        <dbReference type="Pfam" id="PF13400"/>
    </source>
</evidence>
<proteinExistence type="predicted"/>
<dbReference type="Pfam" id="PF13400">
    <property type="entry name" value="Tad"/>
    <property type="match status" value="1"/>
</dbReference>
<dbReference type="InterPro" id="IPR028087">
    <property type="entry name" value="Tad_N"/>
</dbReference>
<feature type="domain" description="Putative Flp pilus-assembly TadG-like N-terminal" evidence="1">
    <location>
        <begin position="9"/>
        <end position="54"/>
    </location>
</feature>
<dbReference type="EMBL" id="BOQN01000029">
    <property type="protein sequence ID" value="GIM90437.1"/>
    <property type="molecule type" value="Genomic_DNA"/>
</dbReference>
<evidence type="ECO:0000313" key="2">
    <source>
        <dbReference type="EMBL" id="GIM90437.1"/>
    </source>
</evidence>
<keyword evidence="3" id="KW-1185">Reference proteome</keyword>
<comment type="caution">
    <text evidence="2">The sequence shown here is derived from an EMBL/GenBank/DDBJ whole genome shotgun (WGS) entry which is preliminary data.</text>
</comment>
<protein>
    <recommendedName>
        <fullName evidence="1">Putative Flp pilus-assembly TadG-like N-terminal domain-containing protein</fullName>
    </recommendedName>
</protein>
<dbReference type="Proteomes" id="UP000677082">
    <property type="component" value="Unassembled WGS sequence"/>
</dbReference>
<dbReference type="InterPro" id="IPR021202">
    <property type="entry name" value="Rv3654c-like"/>
</dbReference>
<evidence type="ECO:0000313" key="3">
    <source>
        <dbReference type="Proteomes" id="UP000677082"/>
    </source>
</evidence>
<dbReference type="RefSeq" id="WP_246606526.1">
    <property type="nucleotide sequence ID" value="NZ_BOQN01000029.1"/>
</dbReference>
<organism evidence="2 3">
    <name type="scientific">Paractinoplanes toevensis</name>
    <dbReference type="NCBI Taxonomy" id="571911"/>
    <lineage>
        <taxon>Bacteria</taxon>
        <taxon>Bacillati</taxon>
        <taxon>Actinomycetota</taxon>
        <taxon>Actinomycetes</taxon>
        <taxon>Micromonosporales</taxon>
        <taxon>Micromonosporaceae</taxon>
        <taxon>Paractinoplanes</taxon>
    </lineage>
</organism>
<reference evidence="2 3" key="1">
    <citation type="submission" date="2021-03" db="EMBL/GenBank/DDBJ databases">
        <title>Whole genome shotgun sequence of Actinoplanes toevensis NBRC 105298.</title>
        <authorList>
            <person name="Komaki H."/>
            <person name="Tamura T."/>
        </authorList>
    </citation>
    <scope>NUCLEOTIDE SEQUENCE [LARGE SCALE GENOMIC DNA]</scope>
    <source>
        <strain evidence="2 3">NBRC 105298</strain>
    </source>
</reference>